<reference evidence="1 2" key="1">
    <citation type="submission" date="2021-01" db="EMBL/GenBank/DDBJ databases">
        <title>Cercospora kikuchii MAFF 305040 whole genome shotgun sequence.</title>
        <authorList>
            <person name="Kashiwa T."/>
            <person name="Suzuki T."/>
        </authorList>
    </citation>
    <scope>NUCLEOTIDE SEQUENCE [LARGE SCALE GENOMIC DNA]</scope>
    <source>
        <strain evidence="1 2">MAFF 305040</strain>
    </source>
</reference>
<evidence type="ECO:0000313" key="2">
    <source>
        <dbReference type="Proteomes" id="UP000825890"/>
    </source>
</evidence>
<evidence type="ECO:0000313" key="1">
    <source>
        <dbReference type="EMBL" id="GIZ42100.1"/>
    </source>
</evidence>
<proteinExistence type="predicted"/>
<keyword evidence="2" id="KW-1185">Reference proteome</keyword>
<protein>
    <submittedName>
        <fullName evidence="1">Uncharacterized protein</fullName>
    </submittedName>
</protein>
<dbReference type="OrthoDB" id="10520611at2759"/>
<name>A0A9P3CLX1_9PEZI</name>
<organism evidence="1 2">
    <name type="scientific">Cercospora kikuchii</name>
    <dbReference type="NCBI Taxonomy" id="84275"/>
    <lineage>
        <taxon>Eukaryota</taxon>
        <taxon>Fungi</taxon>
        <taxon>Dikarya</taxon>
        <taxon>Ascomycota</taxon>
        <taxon>Pezizomycotina</taxon>
        <taxon>Dothideomycetes</taxon>
        <taxon>Dothideomycetidae</taxon>
        <taxon>Mycosphaerellales</taxon>
        <taxon>Mycosphaerellaceae</taxon>
        <taxon>Cercospora</taxon>
    </lineage>
</organism>
<accession>A0A9P3CLX1</accession>
<dbReference type="Proteomes" id="UP000825890">
    <property type="component" value="Unassembled WGS sequence"/>
</dbReference>
<dbReference type="InterPro" id="IPR045702">
    <property type="entry name" value="DUF6060"/>
</dbReference>
<gene>
    <name evidence="1" type="ORF">CKM354_000538000</name>
</gene>
<dbReference type="GeneID" id="68290955"/>
<dbReference type="AlphaFoldDB" id="A0A9P3CLX1"/>
<dbReference type="EMBL" id="BOLY01000003">
    <property type="protein sequence ID" value="GIZ42100.1"/>
    <property type="molecule type" value="Genomic_DNA"/>
</dbReference>
<dbReference type="Pfam" id="PF19535">
    <property type="entry name" value="DUF6060"/>
    <property type="match status" value="1"/>
</dbReference>
<dbReference type="RefSeq" id="XP_044656587.1">
    <property type="nucleotide sequence ID" value="XM_044800652.1"/>
</dbReference>
<comment type="caution">
    <text evidence="1">The sequence shown here is derived from an EMBL/GenBank/DDBJ whole genome shotgun (WGS) entry which is preliminary data.</text>
</comment>
<sequence length="332" mass="35420">MASMATYELTRNDGIVQVSLDSLNCEDFPGNPILPTGTNGACGFRATNRTALEACCPPESEVQEHLGCFLYCEYPGLNASGAASFGSCIAGTGNQTTNQDTDQSNGQQRATDAFCQYGFRLRINATAISTSAARHIQPPRISNVLLGLLLLTIFWLPVSANHFRPQAMSSTGLHQRQSEGCEFEQTSSSILAGQEVPISGPSSCATGSSEGVCGLDFLIEDTMTISNRTINGTLAVTSEYDDFFEMLSQKTSRPFPAVSSVKSNYVAVLPVGQNGLLYWIPFLHCAQGMARGCAGVIDSDEPTMLEACAPLVQVEAEGDSTTQGSFRVQYLG</sequence>